<reference evidence="2 3" key="1">
    <citation type="submission" date="2023-10" db="EMBL/GenBank/DDBJ databases">
        <title>Complete genome sequence of Shewanella sp. DAU334.</title>
        <authorList>
            <person name="Lee Y.-S."/>
            <person name="Jeong H.-R."/>
            <person name="Hwang E.-J."/>
            <person name="Choi Y.-L."/>
            <person name="Kim G.-D."/>
        </authorList>
    </citation>
    <scope>NUCLEOTIDE SEQUENCE [LARGE SCALE GENOMIC DNA]</scope>
    <source>
        <strain evidence="2 3">DAU334</strain>
    </source>
</reference>
<evidence type="ECO:0000313" key="2">
    <source>
        <dbReference type="EMBL" id="WOT04042.1"/>
    </source>
</evidence>
<protein>
    <recommendedName>
        <fullName evidence="4">Transporter</fullName>
    </recommendedName>
</protein>
<keyword evidence="3" id="KW-1185">Reference proteome</keyword>
<dbReference type="Proteomes" id="UP001529491">
    <property type="component" value="Chromosome"/>
</dbReference>
<proteinExistence type="predicted"/>
<organism evidence="2 3">
    <name type="scientific">Shewanella youngdeokensis</name>
    <dbReference type="NCBI Taxonomy" id="2999068"/>
    <lineage>
        <taxon>Bacteria</taxon>
        <taxon>Pseudomonadati</taxon>
        <taxon>Pseudomonadota</taxon>
        <taxon>Gammaproteobacteria</taxon>
        <taxon>Alteromonadales</taxon>
        <taxon>Shewanellaceae</taxon>
        <taxon>Shewanella</taxon>
    </lineage>
</organism>
<accession>A0ABZ0JUQ4</accession>
<keyword evidence="1" id="KW-0732">Signal</keyword>
<evidence type="ECO:0008006" key="4">
    <source>
        <dbReference type="Google" id="ProtNLM"/>
    </source>
</evidence>
<sequence length="268" mass="30017">MAFLRYFSISLILLSFCATAETDYHHYAFANYLGSGVYRTEGQNATVVNIPLSFDLHRTETESVVLHTPLSLGFVDFTWRDIPDGDLPTSVGTATLTPGVEYRVQTSSTHEFQAYTDLGVGANSTNGHNVLIYSAGMSSLLELDFEQSKPVWVNRVFFAGYNSFDDAAKETYSAVQSGFDVGTNYHFQVADVGVEPRLFVVGYWYFDKLRFVTPFNEDVMIKNSLEAGVTFAFSRSLGWELFNISHLGLSYRAGDGIQAWRLIFDFPI</sequence>
<dbReference type="RefSeq" id="WP_310471671.1">
    <property type="nucleotide sequence ID" value="NZ_CP136522.1"/>
</dbReference>
<gene>
    <name evidence="2" type="ORF">RGE70_11930</name>
</gene>
<feature type="chain" id="PRO_5046252157" description="Transporter" evidence="1">
    <location>
        <begin position="21"/>
        <end position="268"/>
    </location>
</feature>
<name>A0ABZ0JUQ4_9GAMM</name>
<feature type="signal peptide" evidence="1">
    <location>
        <begin position="1"/>
        <end position="20"/>
    </location>
</feature>
<evidence type="ECO:0000313" key="3">
    <source>
        <dbReference type="Proteomes" id="UP001529491"/>
    </source>
</evidence>
<evidence type="ECO:0000256" key="1">
    <source>
        <dbReference type="SAM" id="SignalP"/>
    </source>
</evidence>
<dbReference type="EMBL" id="CP136522">
    <property type="protein sequence ID" value="WOT04042.1"/>
    <property type="molecule type" value="Genomic_DNA"/>
</dbReference>